<evidence type="ECO:0000256" key="1">
    <source>
        <dbReference type="ARBA" id="ARBA00023054"/>
    </source>
</evidence>
<organism evidence="5 6">
    <name type="scientific">Aotus nancymaae</name>
    <name type="common">Ma's night monkey</name>
    <dbReference type="NCBI Taxonomy" id="37293"/>
    <lineage>
        <taxon>Eukaryota</taxon>
        <taxon>Metazoa</taxon>
        <taxon>Chordata</taxon>
        <taxon>Craniata</taxon>
        <taxon>Vertebrata</taxon>
        <taxon>Euteleostomi</taxon>
        <taxon>Mammalia</taxon>
        <taxon>Eutheria</taxon>
        <taxon>Euarchontoglires</taxon>
        <taxon>Primates</taxon>
        <taxon>Haplorrhini</taxon>
        <taxon>Platyrrhini</taxon>
        <taxon>Aotidae</taxon>
        <taxon>Aotus</taxon>
    </lineage>
</organism>
<sequence>PGSTCGAPNISMVPSSRTCSGNTTEANFPDTIENSYSHQEEAKPNIRDSKNRLLMSQAYFLNYQLKTYKNDKDEDEDVHVAEAEKIQESRVPREVQKVEVKKVPEDSLEECVIARSNSCGPTDSSQPHGDTNEIPFEEDNVDSALVVESESSHDVVEDALIILSESQSDDEEEEEKGPVPPRNLQESVEEEAPQESWDEGYLTLSIPPGTSAFSESYRSNLHSLEEQQVDLAVDIGKIKKDQEEEEDQGPLCPRLSMELVEAEDPEVWYSLDMLYSTYTAYFEFYYTCQAYTYAIFLFVEEDIHLTLDMDSRFLTMTVIRLHLVSRIGVIFPH</sequence>
<evidence type="ECO:0000313" key="6">
    <source>
        <dbReference type="Proteomes" id="UP000233020"/>
    </source>
</evidence>
<feature type="region of interest" description="Disordered" evidence="3">
    <location>
        <begin position="116"/>
        <end position="136"/>
    </location>
</feature>
<dbReference type="Ensembl" id="ENSANAT00000023155.1">
    <property type="protein sequence ID" value="ENSANAP00000005393.1"/>
    <property type="gene ID" value="ENSANAG00000020795.1"/>
</dbReference>
<dbReference type="OMA" id="IENSYSH"/>
<dbReference type="PANTHER" id="PTHR14199:SF29">
    <property type="entry name" value="NEUROBLASTOMA BREAKPOINT FAMILY MEMBER 4-RELATED"/>
    <property type="match status" value="1"/>
</dbReference>
<dbReference type="PANTHER" id="PTHR14199">
    <property type="entry name" value="NEUROBLASTOMA BREAKPOINT FAMILY MEMBER 6-LIKE PROTEIN"/>
    <property type="match status" value="1"/>
</dbReference>
<feature type="compositionally biased region" description="Basic and acidic residues" evidence="3">
    <location>
        <begin position="38"/>
        <end position="47"/>
    </location>
</feature>
<dbReference type="InterPro" id="IPR010630">
    <property type="entry name" value="Olduvai_dom"/>
</dbReference>
<reference evidence="5" key="2">
    <citation type="submission" date="2025-09" db="UniProtKB">
        <authorList>
            <consortium name="Ensembl"/>
        </authorList>
    </citation>
    <scope>IDENTIFICATION</scope>
</reference>
<evidence type="ECO:0000259" key="4">
    <source>
        <dbReference type="PROSITE" id="PS51316"/>
    </source>
</evidence>
<feature type="domain" description="Olduvai" evidence="4">
    <location>
        <begin position="69"/>
        <end position="164"/>
    </location>
</feature>
<feature type="region of interest" description="Disordered" evidence="3">
    <location>
        <begin position="164"/>
        <end position="197"/>
    </location>
</feature>
<evidence type="ECO:0000256" key="2">
    <source>
        <dbReference type="ARBA" id="ARBA00038417"/>
    </source>
</evidence>
<accession>A0A2K5C9L6</accession>
<dbReference type="Pfam" id="PF06758">
    <property type="entry name" value="Olduvai"/>
    <property type="match status" value="3"/>
</dbReference>
<feature type="region of interest" description="Disordered" evidence="3">
    <location>
        <begin position="1"/>
        <end position="47"/>
    </location>
</feature>
<feature type="compositionally biased region" description="Polar residues" evidence="3">
    <location>
        <begin position="12"/>
        <end position="37"/>
    </location>
</feature>
<feature type="compositionally biased region" description="Polar residues" evidence="3">
    <location>
        <begin position="116"/>
        <end position="129"/>
    </location>
</feature>
<dbReference type="Proteomes" id="UP000233020">
    <property type="component" value="Unplaced"/>
</dbReference>
<keyword evidence="1" id="KW-0175">Coiled coil</keyword>
<evidence type="ECO:0000256" key="3">
    <source>
        <dbReference type="SAM" id="MobiDB-lite"/>
    </source>
</evidence>
<dbReference type="STRING" id="37293.ENSANAP00000005393"/>
<evidence type="ECO:0000313" key="5">
    <source>
        <dbReference type="Ensembl" id="ENSANAP00000005393.1"/>
    </source>
</evidence>
<dbReference type="InterPro" id="IPR055306">
    <property type="entry name" value="NBPF"/>
</dbReference>
<feature type="domain" description="Olduvai" evidence="4">
    <location>
        <begin position="165"/>
        <end position="253"/>
    </location>
</feature>
<keyword evidence="6" id="KW-1185">Reference proteome</keyword>
<feature type="compositionally biased region" description="Acidic residues" evidence="3">
    <location>
        <begin position="187"/>
        <end position="197"/>
    </location>
</feature>
<dbReference type="AlphaFoldDB" id="A0A2K5C9L6"/>
<reference evidence="5" key="1">
    <citation type="submission" date="2025-08" db="UniProtKB">
        <authorList>
            <consortium name="Ensembl"/>
        </authorList>
    </citation>
    <scope>IDENTIFICATION</scope>
</reference>
<protein>
    <recommendedName>
        <fullName evidence="4">Olduvai domain-containing protein</fullName>
    </recommendedName>
</protein>
<dbReference type="GeneTree" id="ENSGT00420000029746"/>
<comment type="similarity">
    <text evidence="2">Belongs to the NBPF family.</text>
</comment>
<proteinExistence type="inferred from homology"/>
<dbReference type="SMART" id="SM01148">
    <property type="entry name" value="DUF1220"/>
    <property type="match status" value="3"/>
</dbReference>
<dbReference type="PROSITE" id="PS51316">
    <property type="entry name" value="ODV"/>
    <property type="match status" value="2"/>
</dbReference>
<name>A0A2K5C9L6_AOTNA</name>